<evidence type="ECO:0000256" key="6">
    <source>
        <dbReference type="SAM" id="MobiDB-lite"/>
    </source>
</evidence>
<dbReference type="InterPro" id="IPR045247">
    <property type="entry name" value="Oye-like"/>
</dbReference>
<feature type="compositionally biased region" description="Polar residues" evidence="6">
    <location>
        <begin position="17"/>
        <end position="27"/>
    </location>
</feature>
<dbReference type="PANTHER" id="PTHR22893:SF91">
    <property type="entry name" value="NADPH DEHYDROGENASE 2-RELATED"/>
    <property type="match status" value="1"/>
</dbReference>
<dbReference type="AlphaFoldDB" id="A0A8T0IG33"/>
<keyword evidence="5" id="KW-0560">Oxidoreductase</keyword>
<keyword evidence="3" id="KW-0285">Flavoprotein</keyword>
<evidence type="ECO:0000256" key="4">
    <source>
        <dbReference type="ARBA" id="ARBA00022643"/>
    </source>
</evidence>
<accession>A0A8T0IG33</accession>
<dbReference type="CDD" id="cd02933">
    <property type="entry name" value="OYE_like_FMN"/>
    <property type="match status" value="1"/>
</dbReference>
<dbReference type="Pfam" id="PF00724">
    <property type="entry name" value="Oxidored_FMN"/>
    <property type="match status" value="1"/>
</dbReference>
<evidence type="ECO:0000256" key="1">
    <source>
        <dbReference type="ARBA" id="ARBA00001917"/>
    </source>
</evidence>
<dbReference type="Proteomes" id="UP000822688">
    <property type="component" value="Chromosome 3"/>
</dbReference>
<dbReference type="Gene3D" id="3.20.20.70">
    <property type="entry name" value="Aldolase class I"/>
    <property type="match status" value="1"/>
</dbReference>
<comment type="cofactor">
    <cofactor evidence="1">
        <name>FMN</name>
        <dbReference type="ChEBI" id="CHEBI:58210"/>
    </cofactor>
</comment>
<dbReference type="FunFam" id="3.20.20.70:FF:000073">
    <property type="entry name" value="12-oxophytodienoate reductase 3"/>
    <property type="match status" value="1"/>
</dbReference>
<feature type="region of interest" description="Disordered" evidence="6">
    <location>
        <begin position="1"/>
        <end position="28"/>
    </location>
</feature>
<evidence type="ECO:0000259" key="7">
    <source>
        <dbReference type="Pfam" id="PF00724"/>
    </source>
</evidence>
<organism evidence="8 9">
    <name type="scientific">Ceratodon purpureus</name>
    <name type="common">Fire moss</name>
    <name type="synonym">Dicranum purpureum</name>
    <dbReference type="NCBI Taxonomy" id="3225"/>
    <lineage>
        <taxon>Eukaryota</taxon>
        <taxon>Viridiplantae</taxon>
        <taxon>Streptophyta</taxon>
        <taxon>Embryophyta</taxon>
        <taxon>Bryophyta</taxon>
        <taxon>Bryophytina</taxon>
        <taxon>Bryopsida</taxon>
        <taxon>Dicranidae</taxon>
        <taxon>Pseudoditrichales</taxon>
        <taxon>Ditrichaceae</taxon>
        <taxon>Ceratodon</taxon>
    </lineage>
</organism>
<dbReference type="GO" id="GO:0010181">
    <property type="term" value="F:FMN binding"/>
    <property type="evidence" value="ECO:0007669"/>
    <property type="project" value="InterPro"/>
</dbReference>
<dbReference type="InterPro" id="IPR001155">
    <property type="entry name" value="OxRdtase_FMN_N"/>
</dbReference>
<dbReference type="GO" id="GO:0016491">
    <property type="term" value="F:oxidoreductase activity"/>
    <property type="evidence" value="ECO:0007669"/>
    <property type="project" value="UniProtKB-KW"/>
</dbReference>
<name>A0A8T0IG33_CERPU</name>
<feature type="domain" description="NADH:flavin oxidoreductase/NADH oxidase N-terminal" evidence="7">
    <location>
        <begin position="33"/>
        <end position="367"/>
    </location>
</feature>
<dbReference type="SUPFAM" id="SSF51395">
    <property type="entry name" value="FMN-linked oxidoreductases"/>
    <property type="match status" value="1"/>
</dbReference>
<dbReference type="InterPro" id="IPR013785">
    <property type="entry name" value="Aldolase_TIM"/>
</dbReference>
<evidence type="ECO:0000256" key="3">
    <source>
        <dbReference type="ARBA" id="ARBA00022630"/>
    </source>
</evidence>
<keyword evidence="4" id="KW-0288">FMN</keyword>
<protein>
    <recommendedName>
        <fullName evidence="7">NADH:flavin oxidoreductase/NADH oxidase N-terminal domain-containing protein</fullName>
    </recommendedName>
</protein>
<sequence length="400" mass="44146">MGRGSHGAGAMADGSGETESLQQQQGGESKMPLLTPYQLGPFKLAHRVVLAPLTRSRSYWCTPQPHAALYYSQRTTPGALLISEATGISEDCNGYPHTPGIWTREQVEAWKPIVKAVHDKGGIFFCQIWHVGRVSHTSYHNGAPPVSSTSRRIETGQVTLPTADGTADFSTPRALATDEIPTYVNYYRTAARNAIDAGFDGVEIHGAHGYLIDQFLKSEVNDRTDSYGGSLENRARFMEEVVEAVTKEIGSNRTGIRVSPFTSVSDSADSNPTELGVHIAKTLNKFNMLYLHVVEPRFQFSDTPMETEDSLWPIRRAFHGSFLGAGGYNLELANEAVRSGRVDLAVFGRLFISNPDLPKRFSVNAPLNKYNRATFYTQDPVVGYTDYPFLDEVDQKLSNM</sequence>
<dbReference type="EMBL" id="CM026423">
    <property type="protein sequence ID" value="KAG0582322.1"/>
    <property type="molecule type" value="Genomic_DNA"/>
</dbReference>
<comment type="similarity">
    <text evidence="2">Belongs to the NADH:flavin oxidoreductase/NADH oxidase family.</text>
</comment>
<keyword evidence="9" id="KW-1185">Reference proteome</keyword>
<proteinExistence type="inferred from homology"/>
<reference evidence="8" key="1">
    <citation type="submission" date="2020-06" db="EMBL/GenBank/DDBJ databases">
        <title>WGS assembly of Ceratodon purpureus strain R40.</title>
        <authorList>
            <person name="Carey S.B."/>
            <person name="Jenkins J."/>
            <person name="Shu S."/>
            <person name="Lovell J.T."/>
            <person name="Sreedasyam A."/>
            <person name="Maumus F."/>
            <person name="Tiley G.P."/>
            <person name="Fernandez-Pozo N."/>
            <person name="Barry K."/>
            <person name="Chen C."/>
            <person name="Wang M."/>
            <person name="Lipzen A."/>
            <person name="Daum C."/>
            <person name="Saski C.A."/>
            <person name="Payton A.C."/>
            <person name="Mcbreen J.C."/>
            <person name="Conrad R.E."/>
            <person name="Kollar L.M."/>
            <person name="Olsson S."/>
            <person name="Huttunen S."/>
            <person name="Landis J.B."/>
            <person name="Wickett N.J."/>
            <person name="Johnson M.G."/>
            <person name="Rensing S.A."/>
            <person name="Grimwood J."/>
            <person name="Schmutz J."/>
            <person name="Mcdaniel S.F."/>
        </authorList>
    </citation>
    <scope>NUCLEOTIDE SEQUENCE</scope>
    <source>
        <strain evidence="8">R40</strain>
    </source>
</reference>
<gene>
    <name evidence="8" type="ORF">KC19_3G051800</name>
</gene>
<comment type="caution">
    <text evidence="8">The sequence shown here is derived from an EMBL/GenBank/DDBJ whole genome shotgun (WGS) entry which is preliminary data.</text>
</comment>
<dbReference type="PANTHER" id="PTHR22893">
    <property type="entry name" value="NADH OXIDOREDUCTASE-RELATED"/>
    <property type="match status" value="1"/>
</dbReference>
<evidence type="ECO:0000256" key="2">
    <source>
        <dbReference type="ARBA" id="ARBA00005979"/>
    </source>
</evidence>
<evidence type="ECO:0000256" key="5">
    <source>
        <dbReference type="ARBA" id="ARBA00023002"/>
    </source>
</evidence>
<evidence type="ECO:0000313" key="9">
    <source>
        <dbReference type="Proteomes" id="UP000822688"/>
    </source>
</evidence>
<evidence type="ECO:0000313" key="8">
    <source>
        <dbReference type="EMBL" id="KAG0582322.1"/>
    </source>
</evidence>